<dbReference type="NCBIfam" id="TIGR01880">
    <property type="entry name" value="Ac-peptdase-euk"/>
    <property type="match status" value="1"/>
</dbReference>
<feature type="binding site" evidence="10">
    <location>
        <position position="145"/>
    </location>
    <ligand>
        <name>Zn(2+)</name>
        <dbReference type="ChEBI" id="CHEBI:29105"/>
        <label>2</label>
    </ligand>
</feature>
<evidence type="ECO:0000256" key="2">
    <source>
        <dbReference type="ARBA" id="ARBA00006247"/>
    </source>
</evidence>
<dbReference type="Proteomes" id="UP000053268">
    <property type="component" value="Unassembled WGS sequence"/>
</dbReference>
<dbReference type="GO" id="GO:0006520">
    <property type="term" value="P:amino acid metabolic process"/>
    <property type="evidence" value="ECO:0007669"/>
    <property type="project" value="InterPro"/>
</dbReference>
<dbReference type="Pfam" id="PF01546">
    <property type="entry name" value="Peptidase_M20"/>
    <property type="match status" value="1"/>
</dbReference>
<feature type="binding site" evidence="10">
    <location>
        <position position="77"/>
    </location>
    <ligand>
        <name>Zn(2+)</name>
        <dbReference type="ChEBI" id="CHEBI:29105"/>
        <label>1</label>
    </ligand>
</feature>
<dbReference type="Gene3D" id="1.10.150.900">
    <property type="match status" value="1"/>
</dbReference>
<comment type="subcellular location">
    <subcellularLocation>
        <location evidence="1">Cytoplasm</location>
    </subcellularLocation>
</comment>
<keyword evidence="13" id="KW-1185">Reference proteome</keyword>
<organism evidence="12 13">
    <name type="scientific">Papilio xuthus</name>
    <name type="common">Asian swallowtail butterfly</name>
    <dbReference type="NCBI Taxonomy" id="66420"/>
    <lineage>
        <taxon>Eukaryota</taxon>
        <taxon>Metazoa</taxon>
        <taxon>Ecdysozoa</taxon>
        <taxon>Arthropoda</taxon>
        <taxon>Hexapoda</taxon>
        <taxon>Insecta</taxon>
        <taxon>Pterygota</taxon>
        <taxon>Neoptera</taxon>
        <taxon>Endopterygota</taxon>
        <taxon>Lepidoptera</taxon>
        <taxon>Glossata</taxon>
        <taxon>Ditrysia</taxon>
        <taxon>Papilionoidea</taxon>
        <taxon>Papilionidae</taxon>
        <taxon>Papilioninae</taxon>
        <taxon>Papilio</taxon>
    </lineage>
</organism>
<feature type="binding site" evidence="10">
    <location>
        <position position="110"/>
    </location>
    <ligand>
        <name>Zn(2+)</name>
        <dbReference type="ChEBI" id="CHEBI:29105"/>
        <label>1</label>
    </ligand>
</feature>
<sequence>MSKWEKDEVIQRFREYLRIPSVHPNVDYNECINFLKRQADLLDLPCNVYELLEKKPVVVITWVGTRPELPSILLNSHMDVVPVYEEQWKYPPFEAHITEDGWIYARGAQDMKSNGMLHLEAVRKLKEGGVRLKRTVHISFVPDEELGGIDGMKIFCESEEFRKLNVGFEMDESYPSDDPKVFHAFHGERTARQVKITCKGVTGHGAMLHKEAVTAGEKINYIIHKFMEFREKERQKFINGAPLGEVTTINLTKLEGGVQINVLPEQLSVYFDIRISPFEDHNAFENMILGWCKDAGENVTLEYFVKNPEEKTTKLDEDAYFWNALLKTVRDMGLDINSVICPGTTDARFIRRQGIPAIGFSPILNTPQLIHAHNERVHADDFKHGIVVMEKVIVALANA</sequence>
<evidence type="ECO:0000256" key="7">
    <source>
        <dbReference type="ARBA" id="ARBA00022833"/>
    </source>
</evidence>
<comment type="similarity">
    <text evidence="2">Belongs to the peptidase M20A family.</text>
</comment>
<evidence type="ECO:0000256" key="6">
    <source>
        <dbReference type="ARBA" id="ARBA00022801"/>
    </source>
</evidence>
<dbReference type="AlphaFoldDB" id="A0A194Q862"/>
<dbReference type="PANTHER" id="PTHR45892">
    <property type="entry name" value="AMINOACYLASE-1"/>
    <property type="match status" value="1"/>
</dbReference>
<keyword evidence="4" id="KW-0963">Cytoplasm</keyword>
<evidence type="ECO:0000313" key="12">
    <source>
        <dbReference type="EMBL" id="KPJ01579.1"/>
    </source>
</evidence>
<dbReference type="InterPro" id="IPR002933">
    <property type="entry name" value="Peptidase_M20"/>
</dbReference>
<evidence type="ECO:0000256" key="10">
    <source>
        <dbReference type="PIRSR" id="PIRSR036696-2"/>
    </source>
</evidence>
<dbReference type="InterPro" id="IPR011650">
    <property type="entry name" value="Peptidase_M20_dimer"/>
</dbReference>
<name>A0A194Q862_PAPXU</name>
<dbReference type="GO" id="GO:0046872">
    <property type="term" value="F:metal ion binding"/>
    <property type="evidence" value="ECO:0007669"/>
    <property type="project" value="UniProtKB-KW"/>
</dbReference>
<comment type="cofactor">
    <cofactor evidence="10">
        <name>Zn(2+)</name>
        <dbReference type="ChEBI" id="CHEBI:29105"/>
    </cofactor>
    <text evidence="10">Binds 2 Zn(2+) ions per subunit.</text>
</comment>
<keyword evidence="7 10" id="KW-0862">Zinc</keyword>
<dbReference type="Pfam" id="PF07687">
    <property type="entry name" value="M20_dimer"/>
    <property type="match status" value="1"/>
</dbReference>
<feature type="active site" description="Proton acceptor" evidence="9">
    <location>
        <position position="144"/>
    </location>
</feature>
<dbReference type="GO" id="GO:0004046">
    <property type="term" value="F:aminoacylase activity"/>
    <property type="evidence" value="ECO:0007669"/>
    <property type="project" value="UniProtKB-EC"/>
</dbReference>
<evidence type="ECO:0000256" key="3">
    <source>
        <dbReference type="ARBA" id="ARBA00011913"/>
    </source>
</evidence>
<dbReference type="FunFam" id="3.30.70.360:FF:000005">
    <property type="entry name" value="Putative Aminoacylase-1"/>
    <property type="match status" value="1"/>
</dbReference>
<proteinExistence type="inferred from homology"/>
<evidence type="ECO:0000313" key="13">
    <source>
        <dbReference type="Proteomes" id="UP000053268"/>
    </source>
</evidence>
<dbReference type="InterPro" id="IPR001261">
    <property type="entry name" value="ArgE/DapE_CS"/>
</dbReference>
<protein>
    <recommendedName>
        <fullName evidence="3">N-acyl-aliphatic-L-amino acid amidohydrolase</fullName>
        <ecNumber evidence="3">3.5.1.14</ecNumber>
    </recommendedName>
    <alternativeName>
        <fullName evidence="8">N-acyl-L-amino-acid amidohydrolase</fullName>
    </alternativeName>
</protein>
<evidence type="ECO:0000256" key="8">
    <source>
        <dbReference type="ARBA" id="ARBA00029656"/>
    </source>
</evidence>
<dbReference type="PIRSF" id="PIRSF036696">
    <property type="entry name" value="ACY-1"/>
    <property type="match status" value="1"/>
</dbReference>
<evidence type="ECO:0000256" key="9">
    <source>
        <dbReference type="PIRSR" id="PIRSR036696-1"/>
    </source>
</evidence>
<dbReference type="FunFam" id="3.40.630.10:FF:000019">
    <property type="entry name" value="Aminoacylase 1"/>
    <property type="match status" value="1"/>
</dbReference>
<gene>
    <name evidence="12" type="ORF">RR46_08616</name>
</gene>
<dbReference type="EMBL" id="KQ459324">
    <property type="protein sequence ID" value="KPJ01579.1"/>
    <property type="molecule type" value="Genomic_DNA"/>
</dbReference>
<dbReference type="SUPFAM" id="SSF53187">
    <property type="entry name" value="Zn-dependent exopeptidases"/>
    <property type="match status" value="1"/>
</dbReference>
<dbReference type="Gene3D" id="3.40.630.10">
    <property type="entry name" value="Zn peptidases"/>
    <property type="match status" value="1"/>
</dbReference>
<keyword evidence="6" id="KW-0378">Hydrolase</keyword>
<dbReference type="GO" id="GO:0005737">
    <property type="term" value="C:cytoplasm"/>
    <property type="evidence" value="ECO:0007669"/>
    <property type="project" value="UniProtKB-SubCell"/>
</dbReference>
<dbReference type="EC" id="3.5.1.14" evidence="3"/>
<dbReference type="InterPro" id="IPR010159">
    <property type="entry name" value="N-acyl_aa_amidohydrolase"/>
</dbReference>
<dbReference type="PROSITE" id="PS00759">
    <property type="entry name" value="ARGE_DAPE_CPG2_2"/>
    <property type="match status" value="1"/>
</dbReference>
<dbReference type="InterPro" id="IPR036264">
    <property type="entry name" value="Bact_exopeptidase_dim_dom"/>
</dbReference>
<feature type="binding site" evidence="10">
    <location>
        <position position="172"/>
    </location>
    <ligand>
        <name>Zn(2+)</name>
        <dbReference type="ChEBI" id="CHEBI:29105"/>
        <label>1</label>
    </ligand>
</feature>
<dbReference type="InterPro" id="IPR052083">
    <property type="entry name" value="Aminoacylase-1_M20A"/>
</dbReference>
<dbReference type="PROSITE" id="PS00758">
    <property type="entry name" value="ARGE_DAPE_CPG2_1"/>
    <property type="match status" value="1"/>
</dbReference>
<dbReference type="Gene3D" id="3.30.70.360">
    <property type="match status" value="1"/>
</dbReference>
<dbReference type="STRING" id="66420.A0A194Q862"/>
<evidence type="ECO:0000256" key="4">
    <source>
        <dbReference type="ARBA" id="ARBA00022490"/>
    </source>
</evidence>
<dbReference type="SUPFAM" id="SSF55031">
    <property type="entry name" value="Bacterial exopeptidase dimerisation domain"/>
    <property type="match status" value="1"/>
</dbReference>
<feature type="binding site" evidence="10">
    <location>
        <position position="371"/>
    </location>
    <ligand>
        <name>Zn(2+)</name>
        <dbReference type="ChEBI" id="CHEBI:29105"/>
        <label>2</label>
    </ligand>
</feature>
<evidence type="ECO:0000259" key="11">
    <source>
        <dbReference type="Pfam" id="PF07687"/>
    </source>
</evidence>
<dbReference type="PANTHER" id="PTHR45892:SF1">
    <property type="entry name" value="AMINOACYLASE-1"/>
    <property type="match status" value="1"/>
</dbReference>
<evidence type="ECO:0000256" key="5">
    <source>
        <dbReference type="ARBA" id="ARBA00022723"/>
    </source>
</evidence>
<reference evidence="12 13" key="1">
    <citation type="journal article" date="2015" name="Nat. Commun.">
        <title>Outbred genome sequencing and CRISPR/Cas9 gene editing in butterflies.</title>
        <authorList>
            <person name="Li X."/>
            <person name="Fan D."/>
            <person name="Zhang W."/>
            <person name="Liu G."/>
            <person name="Zhang L."/>
            <person name="Zhao L."/>
            <person name="Fang X."/>
            <person name="Chen L."/>
            <person name="Dong Y."/>
            <person name="Chen Y."/>
            <person name="Ding Y."/>
            <person name="Zhao R."/>
            <person name="Feng M."/>
            <person name="Zhu Y."/>
            <person name="Feng Y."/>
            <person name="Jiang X."/>
            <person name="Zhu D."/>
            <person name="Xiang H."/>
            <person name="Feng X."/>
            <person name="Li S."/>
            <person name="Wang J."/>
            <person name="Zhang G."/>
            <person name="Kronforst M.R."/>
            <person name="Wang W."/>
        </authorList>
    </citation>
    <scope>NUCLEOTIDE SEQUENCE [LARGE SCALE GENOMIC DNA]</scope>
    <source>
        <strain evidence="12">Ya'a_city_454_Px</strain>
        <tissue evidence="12">Whole body</tissue>
    </source>
</reference>
<accession>A0A194Q862</accession>
<feature type="active site" evidence="9">
    <location>
        <position position="79"/>
    </location>
</feature>
<feature type="binding site" evidence="10">
    <location>
        <position position="110"/>
    </location>
    <ligand>
        <name>Zn(2+)</name>
        <dbReference type="ChEBI" id="CHEBI:29105"/>
        <label>2</label>
    </ligand>
</feature>
<keyword evidence="5 10" id="KW-0479">Metal-binding</keyword>
<evidence type="ECO:0000256" key="1">
    <source>
        <dbReference type="ARBA" id="ARBA00004496"/>
    </source>
</evidence>
<feature type="domain" description="Peptidase M20 dimerisation" evidence="11">
    <location>
        <begin position="187"/>
        <end position="298"/>
    </location>
</feature>